<evidence type="ECO:0000256" key="1">
    <source>
        <dbReference type="SAM" id="MobiDB-lite"/>
    </source>
</evidence>
<dbReference type="GO" id="GO:0006508">
    <property type="term" value="P:proteolysis"/>
    <property type="evidence" value="ECO:0007669"/>
    <property type="project" value="UniProtKB-KW"/>
</dbReference>
<dbReference type="Proteomes" id="UP001596052">
    <property type="component" value="Unassembled WGS sequence"/>
</dbReference>
<evidence type="ECO:0000313" key="3">
    <source>
        <dbReference type="EMBL" id="MFC5453505.1"/>
    </source>
</evidence>
<organism evidence="3 4">
    <name type="scientific">Prosthecobacter fluviatilis</name>
    <dbReference type="NCBI Taxonomy" id="445931"/>
    <lineage>
        <taxon>Bacteria</taxon>
        <taxon>Pseudomonadati</taxon>
        <taxon>Verrucomicrobiota</taxon>
        <taxon>Verrucomicrobiia</taxon>
        <taxon>Verrucomicrobiales</taxon>
        <taxon>Verrucomicrobiaceae</taxon>
        <taxon>Prosthecobacter</taxon>
    </lineage>
</organism>
<dbReference type="InterPro" id="IPR014719">
    <property type="entry name" value="Ribosomal_bL12_C/ClpS-like"/>
</dbReference>
<evidence type="ECO:0000313" key="4">
    <source>
        <dbReference type="Proteomes" id="UP001596052"/>
    </source>
</evidence>
<keyword evidence="4" id="KW-1185">Reference proteome</keyword>
<feature type="region of interest" description="Disordered" evidence="1">
    <location>
        <begin position="12"/>
        <end position="33"/>
    </location>
</feature>
<protein>
    <submittedName>
        <fullName evidence="3">ATP-dependent Clp protease adaptor ClpS</fullName>
    </submittedName>
</protein>
<evidence type="ECO:0000259" key="2">
    <source>
        <dbReference type="Pfam" id="PF02617"/>
    </source>
</evidence>
<dbReference type="EMBL" id="JBHSMQ010000001">
    <property type="protein sequence ID" value="MFC5453505.1"/>
    <property type="molecule type" value="Genomic_DNA"/>
</dbReference>
<reference evidence="4" key="1">
    <citation type="journal article" date="2019" name="Int. J. Syst. Evol. Microbiol.">
        <title>The Global Catalogue of Microorganisms (GCM) 10K type strain sequencing project: providing services to taxonomists for standard genome sequencing and annotation.</title>
        <authorList>
            <consortium name="The Broad Institute Genomics Platform"/>
            <consortium name="The Broad Institute Genome Sequencing Center for Infectious Disease"/>
            <person name="Wu L."/>
            <person name="Ma J."/>
        </authorList>
    </citation>
    <scope>NUCLEOTIDE SEQUENCE [LARGE SCALE GENOMIC DNA]</scope>
    <source>
        <strain evidence="4">CGMCC 4.1469</strain>
    </source>
</reference>
<dbReference type="GO" id="GO:0008233">
    <property type="term" value="F:peptidase activity"/>
    <property type="evidence" value="ECO:0007669"/>
    <property type="project" value="UniProtKB-KW"/>
</dbReference>
<keyword evidence="3" id="KW-0645">Protease</keyword>
<comment type="caution">
    <text evidence="3">The sequence shown here is derived from an EMBL/GenBank/DDBJ whole genome shotgun (WGS) entry which is preliminary data.</text>
</comment>
<proteinExistence type="predicted"/>
<dbReference type="InterPro" id="IPR003769">
    <property type="entry name" value="ClpS_core"/>
</dbReference>
<accession>A0ABW0KJT7</accession>
<name>A0ABW0KJT7_9BACT</name>
<dbReference type="Pfam" id="PF02617">
    <property type="entry name" value="ClpS"/>
    <property type="match status" value="1"/>
</dbReference>
<dbReference type="RefSeq" id="WP_377162646.1">
    <property type="nucleotide sequence ID" value="NZ_JBHSMQ010000001.1"/>
</dbReference>
<dbReference type="Gene3D" id="3.30.1390.10">
    <property type="match status" value="1"/>
</dbReference>
<feature type="domain" description="Adaptor protein ClpS core" evidence="2">
    <location>
        <begin position="38"/>
        <end position="103"/>
    </location>
</feature>
<sequence length="127" mass="14381">MIYSADIRGATAPVTPRQPRVAPQQPRVQPLAAPPALEPPWHVILLDDDWHTFEYVIEMLQVIFGHPRQLGRRMAEEVDQRGRVIVATVHKELAELRQQQIEGYGPDPKETNPQGQVSMKALIECSE</sequence>
<feature type="compositionally biased region" description="Low complexity" evidence="1">
    <location>
        <begin position="12"/>
        <end position="31"/>
    </location>
</feature>
<dbReference type="SUPFAM" id="SSF54736">
    <property type="entry name" value="ClpS-like"/>
    <property type="match status" value="1"/>
</dbReference>
<gene>
    <name evidence="3" type="ORF">ACFQDI_01450</name>
</gene>
<keyword evidence="3" id="KW-0378">Hydrolase</keyword>